<dbReference type="SUPFAM" id="SSF49879">
    <property type="entry name" value="SMAD/FHA domain"/>
    <property type="match status" value="1"/>
</dbReference>
<gene>
    <name evidence="8" type="ORF">ACFFTR_39465</name>
</gene>
<feature type="domain" description="FHA" evidence="6">
    <location>
        <begin position="124"/>
        <end position="172"/>
    </location>
</feature>
<dbReference type="SUPFAM" id="SSF52540">
    <property type="entry name" value="P-loop containing nucleoside triphosphate hydrolases"/>
    <property type="match status" value="2"/>
</dbReference>
<dbReference type="PANTHER" id="PTHR22683:SF1">
    <property type="entry name" value="TYPE VII SECRETION SYSTEM PROTEIN ESSC"/>
    <property type="match status" value="1"/>
</dbReference>
<evidence type="ECO:0000256" key="1">
    <source>
        <dbReference type="ARBA" id="ARBA00022553"/>
    </source>
</evidence>
<dbReference type="RefSeq" id="WP_223092858.1">
    <property type="nucleotide sequence ID" value="NZ_CP061913.1"/>
</dbReference>
<dbReference type="SMART" id="SM00240">
    <property type="entry name" value="FHA"/>
    <property type="match status" value="1"/>
</dbReference>
<protein>
    <submittedName>
        <fullName evidence="8">FtsK/SpoIIIE domain-containing protein</fullName>
    </submittedName>
</protein>
<dbReference type="PANTHER" id="PTHR22683">
    <property type="entry name" value="SPORULATION PROTEIN RELATED"/>
    <property type="match status" value="1"/>
</dbReference>
<evidence type="ECO:0000256" key="4">
    <source>
        <dbReference type="PROSITE-ProRule" id="PRU00289"/>
    </source>
</evidence>
<dbReference type="PROSITE" id="PS50901">
    <property type="entry name" value="FTSK"/>
    <property type="match status" value="2"/>
</dbReference>
<dbReference type="Gene3D" id="2.60.200.20">
    <property type="match status" value="1"/>
</dbReference>
<feature type="domain" description="FtsK" evidence="7">
    <location>
        <begin position="987"/>
        <end position="1179"/>
    </location>
</feature>
<feature type="compositionally biased region" description="Basic and acidic residues" evidence="5">
    <location>
        <begin position="212"/>
        <end position="225"/>
    </location>
</feature>
<evidence type="ECO:0000256" key="2">
    <source>
        <dbReference type="ARBA" id="ARBA00022741"/>
    </source>
</evidence>
<feature type="domain" description="FtsK" evidence="7">
    <location>
        <begin position="660"/>
        <end position="848"/>
    </location>
</feature>
<evidence type="ECO:0000259" key="7">
    <source>
        <dbReference type="PROSITE" id="PS50901"/>
    </source>
</evidence>
<comment type="caution">
    <text evidence="8">The sequence shown here is derived from an EMBL/GenBank/DDBJ whole genome shotgun (WGS) entry which is preliminary data.</text>
</comment>
<feature type="binding site" evidence="4">
    <location>
        <begin position="1005"/>
        <end position="1012"/>
    </location>
    <ligand>
        <name>ATP</name>
        <dbReference type="ChEBI" id="CHEBI:30616"/>
    </ligand>
</feature>
<dbReference type="EMBL" id="JBHMCA010000063">
    <property type="protein sequence ID" value="MFB9449193.1"/>
    <property type="molecule type" value="Genomic_DNA"/>
</dbReference>
<dbReference type="InterPro" id="IPR050206">
    <property type="entry name" value="FtsK/SpoIIIE/SftA"/>
</dbReference>
<accession>A0ABV5MKQ7</accession>
<dbReference type="InterPro" id="IPR003593">
    <property type="entry name" value="AAA+_ATPase"/>
</dbReference>
<dbReference type="InterPro" id="IPR008984">
    <property type="entry name" value="SMAD_FHA_dom_sf"/>
</dbReference>
<sequence length="1467" mass="154439">MKLKFTLQRPGAPEADLVATVDATATVGDLARHLLLADPAARGARIAGPDRPTLHLIAGPGPGQGASLDPGMTLAESGLRSGARVAVTRSPETYPAHRGEVRAVVVVTAGPDAGREFALTNPTSVIGRERGCDVRLSDPLASRQHARLILGPAAEIVDLGSANGLEVGGSAVTRAVLSPGDAVRIGDTELIVRLVAAASRADTAAEGFVRSPRLDPRYTGEERTAPEPPQRPAPTRLPFVAMIAPMLMGGALYLITRSIASLAFVALSPLMMLGYSAEGFLSGRSAYRKGLRVFRAELERLDREAAAGAAAETMARNGEHPPLAACVEAVRRSTPLLWTRRPGEPGFGEIRLGTGRRPARDTIAVPTRQQLPRELLAEIDEVVRRYRDLPDVPVVADLTEGAVGLAGPREALFAVGRSLLLQLAALHSPAELVLAAFVPPGAAPAWSWLTWLPHTTSAHSPINQRHLVSTIREGVALVSALEELLERRLATNDAGRPAVVVLVEDDAPVERSRLVELAERGPAAGVHVIWLAPATARLPAACRSYVSLHYDGSGGGVAGFVGPADLVDPLAVEGLDAATAVDLARRLAPLVDVGARIVDDSDLPRSVPLFNVSETPLTPDADVVLERWQASRSIVTGPYAPDRPAKQAGTLRAVIGRTAVGPHAVDLRADGPHALVGGTTGAGKSELLQSWILAMAAAHSPQRLTFLLIDYKGGSAFKDLVGLPHQVGLVTDLDPHEVRRAMVSLSAELRRREKLFAAHQVKDLVELEKKGSPDAPPSLVIVVDEFAALVAELPEFVDGMINVAQRGRSLGVHLILATQRPAGVIKDNLRANTNLRLALRTADEADSVDVLGSPEAAFFDSAVPGRAVSKTGPGRLVPFQTGYAGGWTGDEPEPARIGVEELGFGAPAAWELPELDEAPVRLGEPDIRRLVTALDEARTRARIYRPARPWLAPLATLYDISDPTQVPTARRDDELVFGVCDVPTEQRQPTVAFYPDLHGNLAVYGTGGSGKSTLLRTIAVAAGSTVRGGPCQVYGLDFAGRALAMLEALPHVGSIIGATDHERVARLITGLGQLIAERALRFSAARAGSITEYRTAAGGVPDEPRILLLVDGVAAFRQAYETGERAKFFDAFCAIAVEGRPVGVHVFITADRPASVPSALASAMQTRVALRMADVNEYQTMNLPHDVLKPSSPPGRGMIDGVELQVAILGGRADMGSQAAYCKSFGESMVRAGMPAAPPIASLSKRIDVLPADPGGAAVLGVAAATLGPATFVPEGVFLVAGPPQSGRTTAMRTIAAAVRHRDPAVRAHLFTPQRRSPLAAAPVFAGVAAGAEAMARHAKDLADRVRAGERVAVFIENVPEVATHPAADTALSDLVRVCRDEGLFAVGEGEAASMTGTMGLLGLIKSGRCGLALAPDPSDGDRLFRTPFPNRLNRADFPPGRALLVRAGQTSVVQIGWTPGPQITNP</sequence>
<keyword evidence="1" id="KW-0597">Phosphoprotein</keyword>
<dbReference type="Pfam" id="PF01580">
    <property type="entry name" value="FtsK_SpoIIIE"/>
    <property type="match status" value="2"/>
</dbReference>
<evidence type="ECO:0000259" key="6">
    <source>
        <dbReference type="PROSITE" id="PS50006"/>
    </source>
</evidence>
<feature type="region of interest" description="Disordered" evidence="5">
    <location>
        <begin position="210"/>
        <end position="235"/>
    </location>
</feature>
<dbReference type="Pfam" id="PF16697">
    <property type="entry name" value="Yop-YscD_cpl"/>
    <property type="match status" value="1"/>
</dbReference>
<keyword evidence="2 4" id="KW-0547">Nucleotide-binding</keyword>
<dbReference type="InterPro" id="IPR032030">
    <property type="entry name" value="YscD_cytoplasmic_dom"/>
</dbReference>
<proteinExistence type="predicted"/>
<dbReference type="InterPro" id="IPR000253">
    <property type="entry name" value="FHA_dom"/>
</dbReference>
<dbReference type="CDD" id="cd00060">
    <property type="entry name" value="FHA"/>
    <property type="match status" value="1"/>
</dbReference>
<dbReference type="PROSITE" id="PS50006">
    <property type="entry name" value="FHA_DOMAIN"/>
    <property type="match status" value="1"/>
</dbReference>
<keyword evidence="3 4" id="KW-0067">ATP-binding</keyword>
<dbReference type="InterPro" id="IPR002543">
    <property type="entry name" value="FtsK_dom"/>
</dbReference>
<keyword evidence="9" id="KW-1185">Reference proteome</keyword>
<dbReference type="InterPro" id="IPR027417">
    <property type="entry name" value="P-loop_NTPase"/>
</dbReference>
<evidence type="ECO:0000313" key="8">
    <source>
        <dbReference type="EMBL" id="MFB9449193.1"/>
    </source>
</evidence>
<organism evidence="8 9">
    <name type="scientific">Dactylosporangium vinaceum</name>
    <dbReference type="NCBI Taxonomy" id="53362"/>
    <lineage>
        <taxon>Bacteria</taxon>
        <taxon>Bacillati</taxon>
        <taxon>Actinomycetota</taxon>
        <taxon>Actinomycetes</taxon>
        <taxon>Micromonosporales</taxon>
        <taxon>Micromonosporaceae</taxon>
        <taxon>Dactylosporangium</taxon>
    </lineage>
</organism>
<evidence type="ECO:0000313" key="9">
    <source>
        <dbReference type="Proteomes" id="UP001589608"/>
    </source>
</evidence>
<dbReference type="Proteomes" id="UP001589608">
    <property type="component" value="Unassembled WGS sequence"/>
</dbReference>
<dbReference type="Gene3D" id="3.40.50.300">
    <property type="entry name" value="P-loop containing nucleotide triphosphate hydrolases"/>
    <property type="match status" value="4"/>
</dbReference>
<name>A0ABV5MKQ7_9ACTN</name>
<evidence type="ECO:0000256" key="5">
    <source>
        <dbReference type="SAM" id="MobiDB-lite"/>
    </source>
</evidence>
<evidence type="ECO:0000256" key="3">
    <source>
        <dbReference type="ARBA" id="ARBA00022840"/>
    </source>
</evidence>
<feature type="binding site" evidence="4">
    <location>
        <begin position="678"/>
        <end position="685"/>
    </location>
    <ligand>
        <name>ATP</name>
        <dbReference type="ChEBI" id="CHEBI:30616"/>
    </ligand>
</feature>
<dbReference type="SMART" id="SM00382">
    <property type="entry name" value="AAA"/>
    <property type="match status" value="3"/>
</dbReference>
<dbReference type="CDD" id="cd01127">
    <property type="entry name" value="TrwB_TraG_TraD_VirD4"/>
    <property type="match status" value="1"/>
</dbReference>
<reference evidence="8 9" key="1">
    <citation type="submission" date="2024-09" db="EMBL/GenBank/DDBJ databases">
        <authorList>
            <person name="Sun Q."/>
            <person name="Mori K."/>
        </authorList>
    </citation>
    <scope>NUCLEOTIDE SEQUENCE [LARGE SCALE GENOMIC DNA]</scope>
    <source>
        <strain evidence="8 9">JCM 3307</strain>
    </source>
</reference>